<dbReference type="EMBL" id="CP078093">
    <property type="protein sequence ID" value="QXM06847.1"/>
    <property type="molecule type" value="Genomic_DNA"/>
</dbReference>
<dbReference type="InterPro" id="IPR000847">
    <property type="entry name" value="LysR_HTH_N"/>
</dbReference>
<gene>
    <name evidence="6" type="ORF">KVH43_03745</name>
</gene>
<keyword evidence="3" id="KW-0238">DNA-binding</keyword>
<evidence type="ECO:0000256" key="1">
    <source>
        <dbReference type="ARBA" id="ARBA00009437"/>
    </source>
</evidence>
<keyword evidence="7" id="KW-1185">Reference proteome</keyword>
<proteinExistence type="inferred from homology"/>
<evidence type="ECO:0000313" key="7">
    <source>
        <dbReference type="Proteomes" id="UP000886818"/>
    </source>
</evidence>
<dbReference type="InterPro" id="IPR005119">
    <property type="entry name" value="LysR_subst-bd"/>
</dbReference>
<dbReference type="PROSITE" id="PS50931">
    <property type="entry name" value="HTH_LYSR"/>
    <property type="match status" value="1"/>
</dbReference>
<evidence type="ECO:0000259" key="5">
    <source>
        <dbReference type="PROSITE" id="PS50931"/>
    </source>
</evidence>
<dbReference type="RefSeq" id="WP_218283540.1">
    <property type="nucleotide sequence ID" value="NZ_CP078093.1"/>
</dbReference>
<evidence type="ECO:0000256" key="2">
    <source>
        <dbReference type="ARBA" id="ARBA00023015"/>
    </source>
</evidence>
<evidence type="ECO:0000256" key="4">
    <source>
        <dbReference type="ARBA" id="ARBA00023163"/>
    </source>
</evidence>
<dbReference type="PANTHER" id="PTHR30126">
    <property type="entry name" value="HTH-TYPE TRANSCRIPTIONAL REGULATOR"/>
    <property type="match status" value="1"/>
</dbReference>
<evidence type="ECO:0000313" key="6">
    <source>
        <dbReference type="EMBL" id="QXM06847.1"/>
    </source>
</evidence>
<dbReference type="Pfam" id="PF03466">
    <property type="entry name" value="LysR_substrate"/>
    <property type="match status" value="1"/>
</dbReference>
<dbReference type="Pfam" id="PF00126">
    <property type="entry name" value="HTH_1"/>
    <property type="match status" value="1"/>
</dbReference>
<keyword evidence="4" id="KW-0804">Transcription</keyword>
<feature type="domain" description="HTH lysR-type" evidence="5">
    <location>
        <begin position="1"/>
        <end position="58"/>
    </location>
</feature>
<protein>
    <submittedName>
        <fullName evidence="6">LysR family transcriptional regulator</fullName>
    </submittedName>
</protein>
<dbReference type="Proteomes" id="UP000886818">
    <property type="component" value="Chromosome"/>
</dbReference>
<name>A0ABX8REX2_9CLOT</name>
<comment type="similarity">
    <text evidence="1">Belongs to the LysR transcriptional regulatory family.</text>
</comment>
<evidence type="ECO:0000256" key="3">
    <source>
        <dbReference type="ARBA" id="ARBA00023125"/>
    </source>
</evidence>
<dbReference type="CDD" id="cd08420">
    <property type="entry name" value="PBP2_CysL_like"/>
    <property type="match status" value="1"/>
</dbReference>
<sequence>MFSSRKNTFYILAQLRSFTKTAEKLNITQPAVSQHIKYLEEMYGVSLIKKEGRKIFLTEEGKFLYEHIKKILAMERQITNILKNQSNIIKRYRLGATKTIGAYLIPDILGKYKMKFSNQEVILEVGNTENILNKLEDGELDLALVEGLFKKEKYDYKLLKKDELVPVFSACHPFARRKKVKLGDVLNENLIIRELGSGTRTITENYLKTKGYNKDRYKIFMEIGDITAIKSLVKWNLGYSIISREAIKKEIEEKSLCIIEVEGLMIEREFNFVWRKGEKSSFIEDFIKFSISTL</sequence>
<organism evidence="6 7">
    <name type="scientific">Crassaminicella indica</name>
    <dbReference type="NCBI Taxonomy" id="2855394"/>
    <lineage>
        <taxon>Bacteria</taxon>
        <taxon>Bacillati</taxon>
        <taxon>Bacillota</taxon>
        <taxon>Clostridia</taxon>
        <taxon>Eubacteriales</taxon>
        <taxon>Clostridiaceae</taxon>
        <taxon>Crassaminicella</taxon>
    </lineage>
</organism>
<keyword evidence="2" id="KW-0805">Transcription regulation</keyword>
<dbReference type="PANTHER" id="PTHR30126:SF39">
    <property type="entry name" value="HTH-TYPE TRANSCRIPTIONAL REGULATOR CYSL"/>
    <property type="match status" value="1"/>
</dbReference>
<reference evidence="6" key="1">
    <citation type="submission" date="2021-07" db="EMBL/GenBank/DDBJ databases">
        <title>Complete genome sequence of Crassaminicella sp. 143-21, isolated from a deep-sea hydrothermal vent.</title>
        <authorList>
            <person name="Li X."/>
        </authorList>
    </citation>
    <scope>NUCLEOTIDE SEQUENCE</scope>
    <source>
        <strain evidence="6">143-21</strain>
    </source>
</reference>
<accession>A0ABX8REX2</accession>